<dbReference type="AlphaFoldDB" id="A0A9X4RKS1"/>
<evidence type="ECO:0000313" key="3">
    <source>
        <dbReference type="Proteomes" id="UP001154240"/>
    </source>
</evidence>
<name>A0A9X4RKS1_9BACT</name>
<dbReference type="SUPFAM" id="SSF109604">
    <property type="entry name" value="HD-domain/PDEase-like"/>
    <property type="match status" value="1"/>
</dbReference>
<dbReference type="SMART" id="SM00471">
    <property type="entry name" value="HDc"/>
    <property type="match status" value="1"/>
</dbReference>
<sequence length="190" mass="21427">MIPSIAQCFALMEQYAMLPNIRAHSLMVGRVAARIGQGLARSGHTLSLELIVSSALLHDIAKTATLETELRHDELGREICLKHSLDELAEIVAEHVILKGGMPERCSEKEVVYYADKRVLHDQVVGLEARLDYILHRYGNGDEMLHTRIRQNFAQAHAIEERLFAELDFPPEELGTQLDRDLFRLEGFGA</sequence>
<keyword evidence="3" id="KW-1185">Reference proteome</keyword>
<organism evidence="2 3">
    <name type="scientific">Thiovibrio frasassiensis</name>
    <dbReference type="NCBI Taxonomy" id="2984131"/>
    <lineage>
        <taxon>Bacteria</taxon>
        <taxon>Pseudomonadati</taxon>
        <taxon>Thermodesulfobacteriota</taxon>
        <taxon>Desulfobulbia</taxon>
        <taxon>Desulfobulbales</taxon>
        <taxon>Thiovibrionaceae</taxon>
        <taxon>Thiovibrio</taxon>
    </lineage>
</organism>
<accession>A0A9X4RKS1</accession>
<reference evidence="2" key="2">
    <citation type="submission" date="2022-10" db="EMBL/GenBank/DDBJ databases">
        <authorList>
            <person name="Aronson H.S."/>
        </authorList>
    </citation>
    <scope>NUCLEOTIDE SEQUENCE</scope>
    <source>
        <strain evidence="2">RS19-109</strain>
    </source>
</reference>
<dbReference type="InterPro" id="IPR006674">
    <property type="entry name" value="HD_domain"/>
</dbReference>
<feature type="domain" description="HD" evidence="1">
    <location>
        <begin position="21"/>
        <end position="134"/>
    </location>
</feature>
<dbReference type="Proteomes" id="UP001154240">
    <property type="component" value="Unassembled WGS sequence"/>
</dbReference>
<dbReference type="CDD" id="cd00077">
    <property type="entry name" value="HDc"/>
    <property type="match status" value="1"/>
</dbReference>
<reference evidence="2" key="1">
    <citation type="journal article" date="2022" name="bioRxiv">
        <title>Thiovibrio frasassiensisgen. nov., sp. nov., an autotrophic, elemental sulfur disproportionating bacterium isolated from sulfidic karst sediment, and proposal of Thiovibrionaceae fam. nov.</title>
        <authorList>
            <person name="Aronson H."/>
            <person name="Thomas C."/>
            <person name="Bhattacharyya M."/>
            <person name="Eckstein S."/>
            <person name="Jensen S."/>
            <person name="Barco R."/>
            <person name="Macalady J."/>
            <person name="Amend J."/>
        </authorList>
    </citation>
    <scope>NUCLEOTIDE SEQUENCE</scope>
    <source>
        <strain evidence="2">RS19-109</strain>
    </source>
</reference>
<comment type="caution">
    <text evidence="2">The sequence shown here is derived from an EMBL/GenBank/DDBJ whole genome shotgun (WGS) entry which is preliminary data.</text>
</comment>
<dbReference type="InterPro" id="IPR006675">
    <property type="entry name" value="HDIG_dom"/>
</dbReference>
<evidence type="ECO:0000313" key="2">
    <source>
        <dbReference type="EMBL" id="MDG4474909.1"/>
    </source>
</evidence>
<dbReference type="Pfam" id="PF01966">
    <property type="entry name" value="HD"/>
    <property type="match status" value="1"/>
</dbReference>
<dbReference type="NCBIfam" id="TIGR00277">
    <property type="entry name" value="HDIG"/>
    <property type="match status" value="1"/>
</dbReference>
<dbReference type="Gene3D" id="1.10.3210.10">
    <property type="entry name" value="Hypothetical protein af1432"/>
    <property type="match status" value="1"/>
</dbReference>
<dbReference type="EMBL" id="JAPHEH010000001">
    <property type="protein sequence ID" value="MDG4474909.1"/>
    <property type="molecule type" value="Genomic_DNA"/>
</dbReference>
<evidence type="ECO:0000259" key="1">
    <source>
        <dbReference type="PROSITE" id="PS51831"/>
    </source>
</evidence>
<dbReference type="PROSITE" id="PS51831">
    <property type="entry name" value="HD"/>
    <property type="match status" value="1"/>
</dbReference>
<proteinExistence type="predicted"/>
<dbReference type="InterPro" id="IPR003607">
    <property type="entry name" value="HD/PDEase_dom"/>
</dbReference>
<protein>
    <submittedName>
        <fullName evidence="2">HD domain-containing protein</fullName>
    </submittedName>
</protein>
<gene>
    <name evidence="2" type="ORF">OLX77_01885</name>
</gene>
<dbReference type="RefSeq" id="WP_307631887.1">
    <property type="nucleotide sequence ID" value="NZ_JAPHEH010000001.1"/>
</dbReference>